<dbReference type="EMBL" id="WMJY01000024">
    <property type="protein sequence ID" value="MTH30359.1"/>
    <property type="molecule type" value="Genomic_DNA"/>
</dbReference>
<keyword evidence="3" id="KW-0731">Sigma factor</keyword>
<evidence type="ECO:0000256" key="1">
    <source>
        <dbReference type="ARBA" id="ARBA00010641"/>
    </source>
</evidence>
<dbReference type="Pfam" id="PF08281">
    <property type="entry name" value="Sigma70_r4_2"/>
    <property type="match status" value="1"/>
</dbReference>
<proteinExistence type="inferred from homology"/>
<evidence type="ECO:0000259" key="6">
    <source>
        <dbReference type="Pfam" id="PF08281"/>
    </source>
</evidence>
<dbReference type="Proteomes" id="UP000488936">
    <property type="component" value="Unassembled WGS sequence"/>
</dbReference>
<keyword evidence="4" id="KW-0804">Transcription</keyword>
<comment type="similarity">
    <text evidence="1">Belongs to the sigma-70 factor family. ECF subfamily.</text>
</comment>
<dbReference type="PANTHER" id="PTHR43133:SF46">
    <property type="entry name" value="RNA POLYMERASE SIGMA-70 FACTOR ECF SUBFAMILY"/>
    <property type="match status" value="1"/>
</dbReference>
<gene>
    <name evidence="7" type="ORF">GJV77_10670</name>
</gene>
<evidence type="ECO:0000256" key="2">
    <source>
        <dbReference type="ARBA" id="ARBA00023015"/>
    </source>
</evidence>
<feature type="domain" description="RNA polymerase sigma factor 70 region 4 type 2" evidence="6">
    <location>
        <begin position="118"/>
        <end position="162"/>
    </location>
</feature>
<dbReference type="InterPro" id="IPR014284">
    <property type="entry name" value="RNA_pol_sigma-70_dom"/>
</dbReference>
<sequence length="186" mass="21884">MTMDKNKWIEVNYDLYWSDLYRYAYTILKDRDSASDAVQEVFVSIYNNYDHLHIQQSKSYLLRAVKYKSLSMLSESSFDTVQLESVYKALSDNEMLSDKEAELFRKQLVDIVYKKAKEILPDRCFQVFSLRYYQNYSYREIAKDLGISESTVENQLAKALKILRTNLPYSVDLQVLVVLAFPLVNC</sequence>
<dbReference type="InterPro" id="IPR013325">
    <property type="entry name" value="RNA_pol_sigma_r2"/>
</dbReference>
<dbReference type="SUPFAM" id="SSF88946">
    <property type="entry name" value="Sigma2 domain of RNA polymerase sigma factors"/>
    <property type="match status" value="1"/>
</dbReference>
<dbReference type="InterPro" id="IPR007627">
    <property type="entry name" value="RNA_pol_sigma70_r2"/>
</dbReference>
<dbReference type="PANTHER" id="PTHR43133">
    <property type="entry name" value="RNA POLYMERASE ECF-TYPE SIGMA FACTO"/>
    <property type="match status" value="1"/>
</dbReference>
<evidence type="ECO:0000313" key="8">
    <source>
        <dbReference type="Proteomes" id="UP000488936"/>
    </source>
</evidence>
<dbReference type="OrthoDB" id="665981at2"/>
<dbReference type="InterPro" id="IPR036388">
    <property type="entry name" value="WH-like_DNA-bd_sf"/>
</dbReference>
<accession>A0A7K1GP73</accession>
<dbReference type="AlphaFoldDB" id="A0A7K1GP73"/>
<name>A0A7K1GP73_9FLAO</name>
<protein>
    <submittedName>
        <fullName evidence="7">Sigma-70 family RNA polymerase sigma factor</fullName>
    </submittedName>
</protein>
<feature type="domain" description="RNA polymerase sigma-70 region 2" evidence="5">
    <location>
        <begin position="16"/>
        <end position="73"/>
    </location>
</feature>
<dbReference type="NCBIfam" id="TIGR02937">
    <property type="entry name" value="sigma70-ECF"/>
    <property type="match status" value="1"/>
</dbReference>
<keyword evidence="2" id="KW-0805">Transcription regulation</keyword>
<dbReference type="InterPro" id="IPR013249">
    <property type="entry name" value="RNA_pol_sigma70_r4_t2"/>
</dbReference>
<evidence type="ECO:0000256" key="4">
    <source>
        <dbReference type="ARBA" id="ARBA00023163"/>
    </source>
</evidence>
<dbReference type="GO" id="GO:0003677">
    <property type="term" value="F:DNA binding"/>
    <property type="evidence" value="ECO:0007669"/>
    <property type="project" value="InterPro"/>
</dbReference>
<evidence type="ECO:0000313" key="7">
    <source>
        <dbReference type="EMBL" id="MTH30359.1"/>
    </source>
</evidence>
<evidence type="ECO:0000259" key="5">
    <source>
        <dbReference type="Pfam" id="PF04542"/>
    </source>
</evidence>
<keyword evidence="8" id="KW-1185">Reference proteome</keyword>
<dbReference type="Pfam" id="PF04542">
    <property type="entry name" value="Sigma70_r2"/>
    <property type="match status" value="1"/>
</dbReference>
<dbReference type="InterPro" id="IPR039425">
    <property type="entry name" value="RNA_pol_sigma-70-like"/>
</dbReference>
<dbReference type="Gene3D" id="1.10.10.10">
    <property type="entry name" value="Winged helix-like DNA-binding domain superfamily/Winged helix DNA-binding domain"/>
    <property type="match status" value="1"/>
</dbReference>
<dbReference type="GO" id="GO:0006352">
    <property type="term" value="P:DNA-templated transcription initiation"/>
    <property type="evidence" value="ECO:0007669"/>
    <property type="project" value="InterPro"/>
</dbReference>
<comment type="caution">
    <text evidence="7">The sequence shown here is derived from an EMBL/GenBank/DDBJ whole genome shotgun (WGS) entry which is preliminary data.</text>
</comment>
<dbReference type="Gene3D" id="1.10.1740.10">
    <property type="match status" value="1"/>
</dbReference>
<dbReference type="InterPro" id="IPR013324">
    <property type="entry name" value="RNA_pol_sigma_r3/r4-like"/>
</dbReference>
<reference evidence="7 8" key="1">
    <citation type="journal article" date="2006" name="Int. J. Syst. Evol. Microbiol.">
        <title>Myroides pelagicus sp. nov., isolated from seawater in Thailand.</title>
        <authorList>
            <person name="Yoon J."/>
            <person name="Maneerat S."/>
            <person name="Kawai F."/>
            <person name="Yokota A."/>
        </authorList>
    </citation>
    <scope>NUCLEOTIDE SEQUENCE [LARGE SCALE GENOMIC DNA]</scope>
    <source>
        <strain evidence="7 8">SM1T</strain>
    </source>
</reference>
<organism evidence="7 8">
    <name type="scientific">Myroides pelagicus</name>
    <dbReference type="NCBI Taxonomy" id="270914"/>
    <lineage>
        <taxon>Bacteria</taxon>
        <taxon>Pseudomonadati</taxon>
        <taxon>Bacteroidota</taxon>
        <taxon>Flavobacteriia</taxon>
        <taxon>Flavobacteriales</taxon>
        <taxon>Flavobacteriaceae</taxon>
        <taxon>Myroides</taxon>
    </lineage>
</organism>
<dbReference type="SUPFAM" id="SSF88659">
    <property type="entry name" value="Sigma3 and sigma4 domains of RNA polymerase sigma factors"/>
    <property type="match status" value="1"/>
</dbReference>
<dbReference type="GO" id="GO:0016987">
    <property type="term" value="F:sigma factor activity"/>
    <property type="evidence" value="ECO:0007669"/>
    <property type="project" value="UniProtKB-KW"/>
</dbReference>
<evidence type="ECO:0000256" key="3">
    <source>
        <dbReference type="ARBA" id="ARBA00023082"/>
    </source>
</evidence>
<dbReference type="CDD" id="cd06171">
    <property type="entry name" value="Sigma70_r4"/>
    <property type="match status" value="1"/>
</dbReference>